<dbReference type="GO" id="GO:0005524">
    <property type="term" value="F:ATP binding"/>
    <property type="evidence" value="ECO:0007669"/>
    <property type="project" value="InterPro"/>
</dbReference>
<dbReference type="Pfam" id="PF03796">
    <property type="entry name" value="DnaB_C"/>
    <property type="match status" value="1"/>
</dbReference>
<dbReference type="InterPro" id="IPR027417">
    <property type="entry name" value="P-loop_NTPase"/>
</dbReference>
<dbReference type="GO" id="GO:0005829">
    <property type="term" value="C:cytosol"/>
    <property type="evidence" value="ECO:0007669"/>
    <property type="project" value="TreeGrafter"/>
</dbReference>
<gene>
    <name evidence="2" type="ORF">S12H4_29213</name>
</gene>
<dbReference type="PANTHER" id="PTHR30153:SF2">
    <property type="entry name" value="REPLICATIVE DNA HELICASE"/>
    <property type="match status" value="1"/>
</dbReference>
<dbReference type="GO" id="GO:0003678">
    <property type="term" value="F:DNA helicase activity"/>
    <property type="evidence" value="ECO:0007669"/>
    <property type="project" value="InterPro"/>
</dbReference>
<dbReference type="SUPFAM" id="SSF52540">
    <property type="entry name" value="P-loop containing nucleoside triphosphate hydrolases"/>
    <property type="match status" value="1"/>
</dbReference>
<proteinExistence type="predicted"/>
<dbReference type="InterPro" id="IPR007694">
    <property type="entry name" value="DNA_helicase_DnaB-like_C"/>
</dbReference>
<feature type="non-terminal residue" evidence="2">
    <location>
        <position position="282"/>
    </location>
</feature>
<dbReference type="EMBL" id="BARW01016832">
    <property type="protein sequence ID" value="GAI95664.1"/>
    <property type="molecule type" value="Genomic_DNA"/>
</dbReference>
<accession>X1UTK4</accession>
<dbReference type="AlphaFoldDB" id="X1UTK4"/>
<protein>
    <recommendedName>
        <fullName evidence="1">SF4 helicase domain-containing protein</fullName>
    </recommendedName>
</protein>
<organism evidence="2">
    <name type="scientific">marine sediment metagenome</name>
    <dbReference type="NCBI Taxonomy" id="412755"/>
    <lineage>
        <taxon>unclassified sequences</taxon>
        <taxon>metagenomes</taxon>
        <taxon>ecological metagenomes</taxon>
    </lineage>
</organism>
<dbReference type="PROSITE" id="PS51199">
    <property type="entry name" value="SF4_HELICASE"/>
    <property type="match status" value="1"/>
</dbReference>
<dbReference type="PANTHER" id="PTHR30153">
    <property type="entry name" value="REPLICATIVE DNA HELICASE DNAB"/>
    <property type="match status" value="1"/>
</dbReference>
<evidence type="ECO:0000259" key="1">
    <source>
        <dbReference type="PROSITE" id="PS51199"/>
    </source>
</evidence>
<feature type="non-terminal residue" evidence="2">
    <location>
        <position position="1"/>
    </location>
</feature>
<name>X1UTK4_9ZZZZ</name>
<comment type="caution">
    <text evidence="2">The sequence shown here is derived from an EMBL/GenBank/DDBJ whole genome shotgun (WGS) entry which is preliminary data.</text>
</comment>
<reference evidence="2" key="1">
    <citation type="journal article" date="2014" name="Front. Microbiol.">
        <title>High frequency of phylogenetically diverse reductive dehalogenase-homologous genes in deep subseafloor sedimentary metagenomes.</title>
        <authorList>
            <person name="Kawai M."/>
            <person name="Futagami T."/>
            <person name="Toyoda A."/>
            <person name="Takaki Y."/>
            <person name="Nishi S."/>
            <person name="Hori S."/>
            <person name="Arai W."/>
            <person name="Tsubouchi T."/>
            <person name="Morono Y."/>
            <person name="Uchiyama I."/>
            <person name="Ito T."/>
            <person name="Fujiyama A."/>
            <person name="Inagaki F."/>
            <person name="Takami H."/>
        </authorList>
    </citation>
    <scope>NUCLEOTIDE SEQUENCE</scope>
    <source>
        <strain evidence="2">Expedition CK06-06</strain>
    </source>
</reference>
<evidence type="ECO:0000313" key="2">
    <source>
        <dbReference type="EMBL" id="GAI95664.1"/>
    </source>
</evidence>
<dbReference type="Gene3D" id="3.40.50.300">
    <property type="entry name" value="P-loop containing nucleotide triphosphate hydrolases"/>
    <property type="match status" value="1"/>
</dbReference>
<dbReference type="GO" id="GO:0006260">
    <property type="term" value="P:DNA replication"/>
    <property type="evidence" value="ECO:0007669"/>
    <property type="project" value="InterPro"/>
</dbReference>
<feature type="domain" description="SF4 helicase" evidence="1">
    <location>
        <begin position="55"/>
        <end position="282"/>
    </location>
</feature>
<sequence>YRLTLAVDEMISKNSRSPGEIKSWLSDELEKIELPGREIIRIQDIDVKFEEQYLDIEESKNILTGFKKLDGLLGGFRPGSYNLIAGDRSTGKSTFILNMVNYICDVLKKKILIVSLEMGNPEILGNLVSLNSGIDSSKLLNPSIKFSENELIKINNARAKIYDNYKLFLDDNTPRTDTFLIEDLYNRIGGVDIIFIDYLGLLTPTTKGYSMYETITNISRDLRSLSKRLNIPLVVISSLNRERLRRQDKRPNLSDLRDSGNIEYDIDLCLFLYREALDNYES</sequence>